<gene>
    <name evidence="4" type="primary">yegO_1</name>
    <name evidence="4" type="ORF">ERS008472_01318</name>
</gene>
<evidence type="ECO:0000256" key="3">
    <source>
        <dbReference type="SAM" id="Phobius"/>
    </source>
</evidence>
<organism evidence="4 5">
    <name type="scientific">Yersinia thracica</name>
    <dbReference type="NCBI Taxonomy" id="2890319"/>
    <lineage>
        <taxon>Bacteria</taxon>
        <taxon>Pseudomonadati</taxon>
        <taxon>Pseudomonadota</taxon>
        <taxon>Gammaproteobacteria</taxon>
        <taxon>Enterobacterales</taxon>
        <taxon>Yersiniaceae</taxon>
        <taxon>Yersinia</taxon>
    </lineage>
</organism>
<accession>A0A0T9P0F1</accession>
<feature type="transmembrane region" description="Helical" evidence="3">
    <location>
        <begin position="35"/>
        <end position="52"/>
    </location>
</feature>
<dbReference type="PRINTS" id="PR00702">
    <property type="entry name" value="ACRIFLAVINRP"/>
</dbReference>
<dbReference type="Proteomes" id="UP000041882">
    <property type="component" value="Unassembled WGS sequence"/>
</dbReference>
<dbReference type="PANTHER" id="PTHR32063:SF34">
    <property type="entry name" value="MULTIDRUG RESISTANCE PROTEIN MDTC"/>
    <property type="match status" value="1"/>
</dbReference>
<keyword evidence="2 3" id="KW-1133">Transmembrane helix</keyword>
<sequence>MLGILYESYVHPLTILSTLPSAGVGALLALELFDAPFSLIALIGIMLLIGIVKKNAIMMVDFALDAQRNGNLSARDAIFQASLLRFRPIMMTTLAALFGALPLVLGSGDGAELRQPLGITIVGGLVMSQLLTLYTTPVVYLYFDRLRSRFSKKPLMRLE</sequence>
<evidence type="ECO:0000256" key="1">
    <source>
        <dbReference type="ARBA" id="ARBA00022692"/>
    </source>
</evidence>
<keyword evidence="3" id="KW-0472">Membrane</keyword>
<protein>
    <submittedName>
        <fullName evidence="4">Multidrug efflux system subunit MdtC</fullName>
    </submittedName>
</protein>
<evidence type="ECO:0000256" key="2">
    <source>
        <dbReference type="ARBA" id="ARBA00022989"/>
    </source>
</evidence>
<dbReference type="SUPFAM" id="SSF82866">
    <property type="entry name" value="Multidrug efflux transporter AcrB transmembrane domain"/>
    <property type="match status" value="1"/>
</dbReference>
<dbReference type="EMBL" id="CQAW01000004">
    <property type="protein sequence ID" value="CNH38723.1"/>
    <property type="molecule type" value="Genomic_DNA"/>
</dbReference>
<evidence type="ECO:0000313" key="5">
    <source>
        <dbReference type="Proteomes" id="UP000041882"/>
    </source>
</evidence>
<name>A0A0T9P0F1_9GAMM</name>
<keyword evidence="5" id="KW-1185">Reference proteome</keyword>
<feature type="transmembrane region" description="Helical" evidence="3">
    <location>
        <begin position="88"/>
        <end position="105"/>
    </location>
</feature>
<dbReference type="AlphaFoldDB" id="A0A0T9P0F1"/>
<dbReference type="PANTHER" id="PTHR32063">
    <property type="match status" value="1"/>
</dbReference>
<dbReference type="InterPro" id="IPR001036">
    <property type="entry name" value="Acrflvin-R"/>
</dbReference>
<evidence type="ECO:0000313" key="4">
    <source>
        <dbReference type="EMBL" id="CNH38723.1"/>
    </source>
</evidence>
<dbReference type="GO" id="GO:0005886">
    <property type="term" value="C:plasma membrane"/>
    <property type="evidence" value="ECO:0007669"/>
    <property type="project" value="TreeGrafter"/>
</dbReference>
<dbReference type="Gene3D" id="1.20.1640.10">
    <property type="entry name" value="Multidrug efflux transporter AcrB transmembrane domain"/>
    <property type="match status" value="1"/>
</dbReference>
<reference evidence="5" key="1">
    <citation type="submission" date="2015-03" db="EMBL/GenBank/DDBJ databases">
        <authorList>
            <consortium name="Pathogen Informatics"/>
            <person name="Murphy D."/>
        </authorList>
    </citation>
    <scope>NUCLEOTIDE SEQUENCE [LARGE SCALE GENOMIC DNA]</scope>
    <source>
        <strain evidence="5">IP6945</strain>
    </source>
</reference>
<feature type="transmembrane region" description="Helical" evidence="3">
    <location>
        <begin position="9"/>
        <end position="29"/>
    </location>
</feature>
<keyword evidence="1 3" id="KW-0812">Transmembrane</keyword>
<proteinExistence type="predicted"/>
<dbReference type="Pfam" id="PF00873">
    <property type="entry name" value="ACR_tran"/>
    <property type="match status" value="1"/>
</dbReference>
<dbReference type="GO" id="GO:0042910">
    <property type="term" value="F:xenobiotic transmembrane transporter activity"/>
    <property type="evidence" value="ECO:0007669"/>
    <property type="project" value="TreeGrafter"/>
</dbReference>
<feature type="transmembrane region" description="Helical" evidence="3">
    <location>
        <begin position="117"/>
        <end position="143"/>
    </location>
</feature>